<comment type="caution">
    <text evidence="12">The sequence shown here is derived from an EMBL/GenBank/DDBJ whole genome shotgun (WGS) entry which is preliminary data.</text>
</comment>
<dbReference type="STRING" id="10195.A0A3M7P6W0"/>
<evidence type="ECO:0000313" key="13">
    <source>
        <dbReference type="Proteomes" id="UP000276133"/>
    </source>
</evidence>
<feature type="domain" description="Aminoacyl-transfer RNA synthetases class-II family profile" evidence="11">
    <location>
        <begin position="34"/>
        <end position="468"/>
    </location>
</feature>
<dbReference type="OrthoDB" id="1906957at2759"/>
<dbReference type="GO" id="GO:0005739">
    <property type="term" value="C:mitochondrion"/>
    <property type="evidence" value="ECO:0007669"/>
    <property type="project" value="TreeGrafter"/>
</dbReference>
<dbReference type="PANTHER" id="PTHR11476">
    <property type="entry name" value="HISTIDYL-TRNA SYNTHETASE"/>
    <property type="match status" value="1"/>
</dbReference>
<dbReference type="SUPFAM" id="SSF55681">
    <property type="entry name" value="Class II aaRS and biotin synthetases"/>
    <property type="match status" value="1"/>
</dbReference>
<feature type="binding site" evidence="9">
    <location>
        <position position="186"/>
    </location>
    <ligand>
        <name>L-histidine</name>
        <dbReference type="ChEBI" id="CHEBI:57595"/>
    </ligand>
</feature>
<feature type="region of interest" description="Disordered" evidence="10">
    <location>
        <begin position="44"/>
        <end position="64"/>
    </location>
</feature>
<dbReference type="InterPro" id="IPR006195">
    <property type="entry name" value="aa-tRNA-synth_II"/>
</dbReference>
<dbReference type="GO" id="GO:0006427">
    <property type="term" value="P:histidyl-tRNA aminoacylation"/>
    <property type="evidence" value="ECO:0007669"/>
    <property type="project" value="TreeGrafter"/>
</dbReference>
<comment type="similarity">
    <text evidence="1">Belongs to the class-II aminoacyl-tRNA synthetase family.</text>
</comment>
<dbReference type="InterPro" id="IPR004154">
    <property type="entry name" value="Anticodon-bd"/>
</dbReference>
<keyword evidence="5" id="KW-0067">ATP-binding</keyword>
<feature type="binding site" evidence="9">
    <location>
        <begin position="143"/>
        <end position="145"/>
    </location>
    <ligand>
        <name>L-histidine</name>
        <dbReference type="ChEBI" id="CHEBI:57595"/>
    </ligand>
</feature>
<dbReference type="PIRSF" id="PIRSF001549">
    <property type="entry name" value="His-tRNA_synth"/>
    <property type="match status" value="1"/>
</dbReference>
<dbReference type="InterPro" id="IPR041715">
    <property type="entry name" value="HisRS-like_core"/>
</dbReference>
<evidence type="ECO:0000313" key="12">
    <source>
        <dbReference type="EMBL" id="RMZ94826.1"/>
    </source>
</evidence>
<dbReference type="GO" id="GO:0005524">
    <property type="term" value="F:ATP binding"/>
    <property type="evidence" value="ECO:0007669"/>
    <property type="project" value="UniProtKB-KW"/>
</dbReference>
<evidence type="ECO:0000256" key="9">
    <source>
        <dbReference type="PIRSR" id="PIRSR001549-1"/>
    </source>
</evidence>
<sequence>MFFLRLIRCRLFLVERKTDTIAKLFARNMSQSVDQTIEKMSKMDIKNDNSQQQPSQKKSKKDEAGKFLLKAPKGTRDFDPLQMAVRDNVFKKIIECFQLHGAVTIDTPVFERKEILTQKYGEDSKLIYDLNDQAGELLSLRYDLTVPFARYLAMNRLINIKRYQIGKVYRRDQPCAARGRYREFYQCDFDIAGVYDKMLPDSECVKIMADILTKVDLGDFQIKINHRKLLDGMFEVCGVPKDKIRLVSSSIDKLDKTEWTDVKKELVEEKSIDPEVADKIGEYAKLSGGMELIDQLKSDEVLNKNKSASEALDDLDLLFKYCAIFGIKDKLLFDLSLARGLDYYTGVIYEAILKGDLVDYIAEQQKKALAEKAAARAVAIEKAKGKKTKEILELEDEDADVNVSSGVGTVAAGGRYDELVNMFDKKQNVPCVGLSIGVERLFAVMEAKIKRDNLKVRACETEVYVATPQKGLVEERLRLCQMLWEANIKTEHSYKANPKILHQLQYCEENKIPYAIIIGQDEIENRVVKLREVASRAEETVPREKLIETLSEKLLKTIKTY</sequence>
<evidence type="ECO:0000256" key="3">
    <source>
        <dbReference type="ARBA" id="ARBA00022598"/>
    </source>
</evidence>
<keyword evidence="13" id="KW-1185">Reference proteome</keyword>
<evidence type="ECO:0000256" key="10">
    <source>
        <dbReference type="SAM" id="MobiDB-lite"/>
    </source>
</evidence>
<dbReference type="GO" id="GO:0032543">
    <property type="term" value="P:mitochondrial translation"/>
    <property type="evidence" value="ECO:0007669"/>
    <property type="project" value="TreeGrafter"/>
</dbReference>
<dbReference type="Pfam" id="PF03129">
    <property type="entry name" value="HGTP_anticodon"/>
    <property type="match status" value="1"/>
</dbReference>
<feature type="binding site" evidence="9">
    <location>
        <position position="170"/>
    </location>
    <ligand>
        <name>L-histidine</name>
        <dbReference type="ChEBI" id="CHEBI:57595"/>
    </ligand>
</feature>
<protein>
    <recommendedName>
        <fullName evidence="2">histidine--tRNA ligase</fullName>
        <ecNumber evidence="2">6.1.1.21</ecNumber>
    </recommendedName>
</protein>
<dbReference type="CDD" id="cd00859">
    <property type="entry name" value="HisRS_anticodon"/>
    <property type="match status" value="1"/>
</dbReference>
<dbReference type="InterPro" id="IPR036621">
    <property type="entry name" value="Anticodon-bd_dom_sf"/>
</dbReference>
<dbReference type="FunFam" id="3.40.50.800:FF:000008">
    <property type="entry name" value="histidine--tRNA ligase, cytoplasmic isoform X1"/>
    <property type="match status" value="1"/>
</dbReference>
<organism evidence="12 13">
    <name type="scientific">Brachionus plicatilis</name>
    <name type="common">Marine rotifer</name>
    <name type="synonym">Brachionus muelleri</name>
    <dbReference type="NCBI Taxonomy" id="10195"/>
    <lineage>
        <taxon>Eukaryota</taxon>
        <taxon>Metazoa</taxon>
        <taxon>Spiralia</taxon>
        <taxon>Gnathifera</taxon>
        <taxon>Rotifera</taxon>
        <taxon>Eurotatoria</taxon>
        <taxon>Monogononta</taxon>
        <taxon>Pseudotrocha</taxon>
        <taxon>Ploima</taxon>
        <taxon>Brachionidae</taxon>
        <taxon>Brachionus</taxon>
    </lineage>
</organism>
<dbReference type="Gene3D" id="3.40.50.800">
    <property type="entry name" value="Anticodon-binding domain"/>
    <property type="match status" value="1"/>
</dbReference>
<proteinExistence type="inferred from homology"/>
<evidence type="ECO:0000256" key="2">
    <source>
        <dbReference type="ARBA" id="ARBA00012815"/>
    </source>
</evidence>
<dbReference type="InterPro" id="IPR004516">
    <property type="entry name" value="HisRS/HisZ"/>
</dbReference>
<dbReference type="GO" id="GO:0004821">
    <property type="term" value="F:histidine-tRNA ligase activity"/>
    <property type="evidence" value="ECO:0007669"/>
    <property type="project" value="UniProtKB-EC"/>
</dbReference>
<dbReference type="CDD" id="cd00773">
    <property type="entry name" value="HisRS-like_core"/>
    <property type="match status" value="1"/>
</dbReference>
<dbReference type="Proteomes" id="UP000276133">
    <property type="component" value="Unassembled WGS sequence"/>
</dbReference>
<dbReference type="AlphaFoldDB" id="A0A3M7P6W0"/>
<dbReference type="EMBL" id="REGN01012785">
    <property type="protein sequence ID" value="RMZ94826.1"/>
    <property type="molecule type" value="Genomic_DNA"/>
</dbReference>
<dbReference type="InterPro" id="IPR033656">
    <property type="entry name" value="HisRS_anticodon"/>
</dbReference>
<keyword evidence="7" id="KW-0030">Aminoacyl-tRNA synthetase</keyword>
<dbReference type="Pfam" id="PF13393">
    <property type="entry name" value="tRNA-synt_His"/>
    <property type="match status" value="1"/>
</dbReference>
<evidence type="ECO:0000259" key="11">
    <source>
        <dbReference type="PROSITE" id="PS50862"/>
    </source>
</evidence>
<name>A0A3M7P6W0_BRAPC</name>
<keyword evidence="3" id="KW-0436">Ligase</keyword>
<feature type="binding site" evidence="9">
    <location>
        <position position="190"/>
    </location>
    <ligand>
        <name>L-histidine</name>
        <dbReference type="ChEBI" id="CHEBI:57595"/>
    </ligand>
</feature>
<evidence type="ECO:0000256" key="5">
    <source>
        <dbReference type="ARBA" id="ARBA00022840"/>
    </source>
</evidence>
<feature type="binding site" evidence="9">
    <location>
        <position position="339"/>
    </location>
    <ligand>
        <name>L-histidine</name>
        <dbReference type="ChEBI" id="CHEBI:57595"/>
    </ligand>
</feature>
<dbReference type="GO" id="GO:0003723">
    <property type="term" value="F:RNA binding"/>
    <property type="evidence" value="ECO:0007669"/>
    <property type="project" value="TreeGrafter"/>
</dbReference>
<dbReference type="SUPFAM" id="SSF52954">
    <property type="entry name" value="Class II aaRS ABD-related"/>
    <property type="match status" value="1"/>
</dbReference>
<comment type="catalytic activity">
    <reaction evidence="8">
        <text>tRNA(His) + L-histidine + ATP = L-histidyl-tRNA(His) + AMP + diphosphate + H(+)</text>
        <dbReference type="Rhea" id="RHEA:17313"/>
        <dbReference type="Rhea" id="RHEA-COMP:9665"/>
        <dbReference type="Rhea" id="RHEA-COMP:9689"/>
        <dbReference type="ChEBI" id="CHEBI:15378"/>
        <dbReference type="ChEBI" id="CHEBI:30616"/>
        <dbReference type="ChEBI" id="CHEBI:33019"/>
        <dbReference type="ChEBI" id="CHEBI:57595"/>
        <dbReference type="ChEBI" id="CHEBI:78442"/>
        <dbReference type="ChEBI" id="CHEBI:78527"/>
        <dbReference type="ChEBI" id="CHEBI:456215"/>
        <dbReference type="EC" id="6.1.1.21"/>
    </reaction>
</comment>
<feature type="binding site" evidence="9">
    <location>
        <begin position="343"/>
        <end position="344"/>
    </location>
    <ligand>
        <name>L-histidine</name>
        <dbReference type="ChEBI" id="CHEBI:57595"/>
    </ligand>
</feature>
<dbReference type="EC" id="6.1.1.21" evidence="2"/>
<accession>A0A3M7P6W0</accession>
<dbReference type="InterPro" id="IPR045864">
    <property type="entry name" value="aa-tRNA-synth_II/BPL/LPL"/>
</dbReference>
<dbReference type="PANTHER" id="PTHR11476:SF7">
    <property type="entry name" value="HISTIDINE--TRNA LIGASE"/>
    <property type="match status" value="1"/>
</dbReference>
<keyword evidence="4" id="KW-0547">Nucleotide-binding</keyword>
<dbReference type="PROSITE" id="PS50862">
    <property type="entry name" value="AA_TRNA_LIGASE_II"/>
    <property type="match status" value="1"/>
</dbReference>
<evidence type="ECO:0000256" key="4">
    <source>
        <dbReference type="ARBA" id="ARBA00022741"/>
    </source>
</evidence>
<dbReference type="GO" id="GO:0005829">
    <property type="term" value="C:cytosol"/>
    <property type="evidence" value="ECO:0007669"/>
    <property type="project" value="TreeGrafter"/>
</dbReference>
<evidence type="ECO:0000256" key="6">
    <source>
        <dbReference type="ARBA" id="ARBA00022917"/>
    </source>
</evidence>
<evidence type="ECO:0000256" key="8">
    <source>
        <dbReference type="ARBA" id="ARBA00047639"/>
    </source>
</evidence>
<evidence type="ECO:0000256" key="1">
    <source>
        <dbReference type="ARBA" id="ARBA00008226"/>
    </source>
</evidence>
<reference evidence="12 13" key="1">
    <citation type="journal article" date="2018" name="Sci. Rep.">
        <title>Genomic signatures of local adaptation to the degree of environmental predictability in rotifers.</title>
        <authorList>
            <person name="Franch-Gras L."/>
            <person name="Hahn C."/>
            <person name="Garcia-Roger E.M."/>
            <person name="Carmona M.J."/>
            <person name="Serra M."/>
            <person name="Gomez A."/>
        </authorList>
    </citation>
    <scope>NUCLEOTIDE SEQUENCE [LARGE SCALE GENOMIC DNA]</scope>
    <source>
        <strain evidence="12">HYR1</strain>
    </source>
</reference>
<gene>
    <name evidence="12" type="ORF">BpHYR1_032874</name>
</gene>
<evidence type="ECO:0000256" key="7">
    <source>
        <dbReference type="ARBA" id="ARBA00023146"/>
    </source>
</evidence>
<keyword evidence="6" id="KW-0648">Protein biosynthesis</keyword>
<dbReference type="Gene3D" id="3.30.930.10">
    <property type="entry name" value="Bira Bifunctional Protein, Domain 2"/>
    <property type="match status" value="1"/>
</dbReference>